<keyword evidence="1" id="KW-0408">Iron</keyword>
<proteinExistence type="predicted"/>
<name>X0Y8G8_9ZZZZ</name>
<evidence type="ECO:0000256" key="1">
    <source>
        <dbReference type="ARBA" id="ARBA00023004"/>
    </source>
</evidence>
<feature type="non-terminal residue" evidence="4">
    <location>
        <position position="226"/>
    </location>
</feature>
<organism evidence="4">
    <name type="scientific">marine sediment metagenome</name>
    <dbReference type="NCBI Taxonomy" id="412755"/>
    <lineage>
        <taxon>unclassified sequences</taxon>
        <taxon>metagenomes</taxon>
        <taxon>ecological metagenomes</taxon>
    </lineage>
</organism>
<evidence type="ECO:0000313" key="4">
    <source>
        <dbReference type="EMBL" id="GAG52075.1"/>
    </source>
</evidence>
<reference evidence="4" key="1">
    <citation type="journal article" date="2014" name="Front. Microbiol.">
        <title>High frequency of phylogenetically diverse reductive dehalogenase-homologous genes in deep subseafloor sedimentary metagenomes.</title>
        <authorList>
            <person name="Kawai M."/>
            <person name="Futagami T."/>
            <person name="Toyoda A."/>
            <person name="Takaki Y."/>
            <person name="Nishi S."/>
            <person name="Hori S."/>
            <person name="Arai W."/>
            <person name="Tsubouchi T."/>
            <person name="Morono Y."/>
            <person name="Uchiyama I."/>
            <person name="Ito T."/>
            <person name="Fujiyama A."/>
            <person name="Inagaki F."/>
            <person name="Takami H."/>
        </authorList>
    </citation>
    <scope>NUCLEOTIDE SEQUENCE</scope>
    <source>
        <strain evidence="4">Expedition CK06-06</strain>
    </source>
</reference>
<dbReference type="GO" id="GO:0016491">
    <property type="term" value="F:oxidoreductase activity"/>
    <property type="evidence" value="ECO:0007669"/>
    <property type="project" value="InterPro"/>
</dbReference>
<protein>
    <recommendedName>
        <fullName evidence="3">Molybdopterin oxidoreductase domain-containing protein</fullName>
    </recommendedName>
</protein>
<dbReference type="PANTHER" id="PTHR43742:SF6">
    <property type="entry name" value="OXIDOREDUCTASE YYAE-RELATED"/>
    <property type="match status" value="1"/>
</dbReference>
<feature type="non-terminal residue" evidence="4">
    <location>
        <position position="1"/>
    </location>
</feature>
<dbReference type="AlphaFoldDB" id="X0Y8G8"/>
<dbReference type="Pfam" id="PF00384">
    <property type="entry name" value="Molybdopterin"/>
    <property type="match status" value="1"/>
</dbReference>
<dbReference type="PANTHER" id="PTHR43742">
    <property type="entry name" value="TRIMETHYLAMINE-N-OXIDE REDUCTASE"/>
    <property type="match status" value="1"/>
</dbReference>
<dbReference type="SUPFAM" id="SSF53706">
    <property type="entry name" value="Formate dehydrogenase/DMSO reductase, domains 1-3"/>
    <property type="match status" value="1"/>
</dbReference>
<comment type="caution">
    <text evidence="4">The sequence shown here is derived from an EMBL/GenBank/DDBJ whole genome shotgun (WGS) entry which is preliminary data.</text>
</comment>
<keyword evidence="2" id="KW-0479">Metal-binding</keyword>
<accession>X0Y8G8</accession>
<evidence type="ECO:0000256" key="2">
    <source>
        <dbReference type="ARBA" id="ARBA00023014"/>
    </source>
</evidence>
<sequence length="226" mass="25746">SHGMQRARLVLTEISKDPKRKLIVVDPRRHETAQKADMYLRIRPGTDIYFFLALINVIVQEGLCDEDYMAKHTTDWDEVRWVADLVTPERAARLCDLEAKQIRDVARMFAKAERAATRIDLGIYHNIHMMENVYLERILLAITGNIGVPGGVVFPEGFVSAILPEGREEKWKTRVAGIPQIRGVFPPNALPEEILTPGEDRIRAVFVEGCNPLRSYADSKKYEEAF</sequence>
<gene>
    <name evidence="4" type="ORF">S01H1_79395</name>
</gene>
<dbReference type="Gene3D" id="3.40.50.740">
    <property type="match status" value="1"/>
</dbReference>
<dbReference type="GO" id="GO:0051536">
    <property type="term" value="F:iron-sulfur cluster binding"/>
    <property type="evidence" value="ECO:0007669"/>
    <property type="project" value="UniProtKB-KW"/>
</dbReference>
<dbReference type="Gene3D" id="3.40.228.10">
    <property type="entry name" value="Dimethylsulfoxide Reductase, domain 2"/>
    <property type="match status" value="1"/>
</dbReference>
<keyword evidence="2" id="KW-0411">Iron-sulfur</keyword>
<evidence type="ECO:0000259" key="3">
    <source>
        <dbReference type="Pfam" id="PF00384"/>
    </source>
</evidence>
<dbReference type="InterPro" id="IPR006656">
    <property type="entry name" value="Mopterin_OxRdtase"/>
</dbReference>
<dbReference type="InterPro" id="IPR050612">
    <property type="entry name" value="Prok_Mopterin_Oxidored"/>
</dbReference>
<feature type="domain" description="Molybdopterin oxidoreductase" evidence="3">
    <location>
        <begin position="19"/>
        <end position="225"/>
    </location>
</feature>
<dbReference type="EMBL" id="BARS01053515">
    <property type="protein sequence ID" value="GAG52075.1"/>
    <property type="molecule type" value="Genomic_DNA"/>
</dbReference>